<evidence type="ECO:0000256" key="3">
    <source>
        <dbReference type="ARBA" id="ARBA00022723"/>
    </source>
</evidence>
<feature type="binding site" evidence="8">
    <location>
        <position position="340"/>
    </location>
    <ligand>
        <name>substrate</name>
    </ligand>
</feature>
<feature type="binding site" evidence="8">
    <location>
        <position position="322"/>
    </location>
    <ligand>
        <name>substrate</name>
    </ligand>
</feature>
<dbReference type="AlphaFoldDB" id="A0A9X4MCG7"/>
<dbReference type="GO" id="GO:0005737">
    <property type="term" value="C:cytoplasm"/>
    <property type="evidence" value="ECO:0007669"/>
    <property type="project" value="UniProtKB-SubCell"/>
</dbReference>
<feature type="binding site" evidence="8">
    <location>
        <position position="331"/>
    </location>
    <ligand>
        <name>substrate</name>
    </ligand>
</feature>
<dbReference type="Pfam" id="PF04166">
    <property type="entry name" value="PdxA"/>
    <property type="match status" value="1"/>
</dbReference>
<feature type="binding site" evidence="8">
    <location>
        <position position="314"/>
    </location>
    <ligand>
        <name>a divalent metal cation</name>
        <dbReference type="ChEBI" id="CHEBI:60240"/>
        <note>ligand shared between dimeric partners</note>
    </ligand>
</feature>
<dbReference type="GO" id="GO:0051287">
    <property type="term" value="F:NAD binding"/>
    <property type="evidence" value="ECO:0007669"/>
    <property type="project" value="InterPro"/>
</dbReference>
<evidence type="ECO:0000256" key="8">
    <source>
        <dbReference type="HAMAP-Rule" id="MF_00536"/>
    </source>
</evidence>
<dbReference type="HAMAP" id="MF_00536">
    <property type="entry name" value="PdxA"/>
    <property type="match status" value="1"/>
</dbReference>
<dbReference type="SUPFAM" id="SSF53659">
    <property type="entry name" value="Isocitrate/Isopropylmalate dehydrogenase-like"/>
    <property type="match status" value="1"/>
</dbReference>
<sequence length="380" mass="41707">MNTLRNSHISSVAKSHSSSRARIALTIGDPAGIGTEIILKSLATRHLDGALEPNLDASLDRTLARNLRGLEATFTIFGDRRYLQETYNLLINHSNLPLADPEYLEIVDICTEGDIALGIGNRASGAASFAYLDAAITATLAGDFDAIVTAPISKSAWKQAGHHYAGQTELLAERSQVDDFGMLFVGKSPHTDWVLRTLLATVHIPLQEVTQRLTPELIEQKLELLRRSLWRDFGIANPRIAIAGINPHSGEQGQLGREELEWLQPAIERYRQQHPNVQLSNPIPPDTMWLNPAKAWHDRDRTDLGYDAYLAMYHDQGLIPVKLLAFDRAVNTTIGLPFVRTSPDHGTAFDIAGKGIADPASTIEAIALAVELANIRKLAS</sequence>
<keyword evidence="6 8" id="KW-0520">NAD</keyword>
<proteinExistence type="inferred from homology"/>
<comment type="miscellaneous">
    <text evidence="8">The active site is located at the dimer interface.</text>
</comment>
<comment type="function">
    <text evidence="8">Catalyzes the NAD(P)-dependent oxidation of 4-(phosphooxy)-L-threonine (HTP) into 2-amino-3-oxo-4-(phosphooxy)butyric acid which spontaneously decarboxylates to form 3-amino-2-oxopropyl phosphate (AHAP).</text>
</comment>
<feature type="binding site" evidence="8">
    <location>
        <position position="168"/>
    </location>
    <ligand>
        <name>substrate</name>
    </ligand>
</feature>
<keyword evidence="3 8" id="KW-0479">Metal-binding</keyword>
<evidence type="ECO:0000256" key="7">
    <source>
        <dbReference type="ARBA" id="ARBA00023096"/>
    </source>
</evidence>
<name>A0A9X4MCG7_9CYAN</name>
<evidence type="ECO:0000313" key="9">
    <source>
        <dbReference type="EMBL" id="MDG3496537.1"/>
    </source>
</evidence>
<accession>A0A9X4MCG7</accession>
<organism evidence="9 10">
    <name type="scientific">Pseudanabaena catenata USMAC16</name>
    <dbReference type="NCBI Taxonomy" id="1855837"/>
    <lineage>
        <taxon>Bacteria</taxon>
        <taxon>Bacillati</taxon>
        <taxon>Cyanobacteriota</taxon>
        <taxon>Cyanophyceae</taxon>
        <taxon>Pseudanabaenales</taxon>
        <taxon>Pseudanabaenaceae</taxon>
        <taxon>Pseudanabaena</taxon>
    </lineage>
</organism>
<comment type="subunit">
    <text evidence="8">Homodimer.</text>
</comment>
<dbReference type="Proteomes" id="UP001152872">
    <property type="component" value="Unassembled WGS sequence"/>
</dbReference>
<evidence type="ECO:0000313" key="10">
    <source>
        <dbReference type="Proteomes" id="UP001152872"/>
    </source>
</evidence>
<dbReference type="GO" id="GO:0046872">
    <property type="term" value="F:metal ion binding"/>
    <property type="evidence" value="ECO:0007669"/>
    <property type="project" value="UniProtKB-UniRule"/>
</dbReference>
<dbReference type="RefSeq" id="WP_009628720.1">
    <property type="nucleotide sequence ID" value="NZ_VBTY01000196.1"/>
</dbReference>
<comment type="caution">
    <text evidence="8">Lacks conserved residue(s) required for the propagation of feature annotation.</text>
</comment>
<keyword evidence="10" id="KW-1185">Reference proteome</keyword>
<dbReference type="NCBIfam" id="TIGR00557">
    <property type="entry name" value="pdxA"/>
    <property type="match status" value="1"/>
</dbReference>
<dbReference type="InterPro" id="IPR037510">
    <property type="entry name" value="PdxA"/>
</dbReference>
<dbReference type="NCBIfam" id="NF002744">
    <property type="entry name" value="PRK02746.1"/>
    <property type="match status" value="1"/>
</dbReference>
<gene>
    <name evidence="8 9" type="primary">pdxA</name>
    <name evidence="9" type="ORF">FEV09_18510</name>
</gene>
<comment type="similarity">
    <text evidence="1">Belongs to the PdxA family. PdxA2 subfamily.</text>
</comment>
<dbReference type="GO" id="GO:0042823">
    <property type="term" value="P:pyridoxal phosphate biosynthetic process"/>
    <property type="evidence" value="ECO:0007669"/>
    <property type="project" value="UniProtKB-UniRule"/>
</dbReference>
<evidence type="ECO:0000256" key="6">
    <source>
        <dbReference type="ARBA" id="ARBA00023027"/>
    </source>
</evidence>
<keyword evidence="4 8" id="KW-0521">NADP</keyword>
<evidence type="ECO:0000256" key="1">
    <source>
        <dbReference type="ARBA" id="ARBA00009464"/>
    </source>
</evidence>
<comment type="subcellular location">
    <subcellularLocation>
        <location evidence="8">Cytoplasm</location>
    </subcellularLocation>
</comment>
<reference evidence="9" key="1">
    <citation type="submission" date="2019-05" db="EMBL/GenBank/DDBJ databases">
        <title>Whole genome sequencing of Pseudanabaena catenata USMAC16.</title>
        <authorList>
            <person name="Khan Z."/>
            <person name="Omar W.M."/>
            <person name="Convey P."/>
            <person name="Merican F."/>
            <person name="Najimudin N."/>
        </authorList>
    </citation>
    <scope>NUCLEOTIDE SEQUENCE</scope>
    <source>
        <strain evidence="9">USMAC16</strain>
    </source>
</reference>
<feature type="binding site" evidence="8">
    <location>
        <position position="203"/>
    </location>
    <ligand>
        <name>a divalent metal cation</name>
        <dbReference type="ChEBI" id="CHEBI:60240"/>
        <note>ligand shared between dimeric partners</note>
    </ligand>
</feature>
<dbReference type="EMBL" id="VBTY01000196">
    <property type="protein sequence ID" value="MDG3496537.1"/>
    <property type="molecule type" value="Genomic_DNA"/>
</dbReference>
<protein>
    <recommendedName>
        <fullName evidence="8">4-hydroxythreonine-4-phosphate dehydrogenase</fullName>
        <ecNumber evidence="8">1.1.1.262</ecNumber>
    </recommendedName>
    <alternativeName>
        <fullName evidence="8">4-(phosphohydroxy)-L-threonine dehydrogenase</fullName>
    </alternativeName>
</protein>
<dbReference type="InterPro" id="IPR005255">
    <property type="entry name" value="PdxA_fam"/>
</dbReference>
<keyword evidence="2 8" id="KW-0963">Cytoplasm</keyword>
<dbReference type="GO" id="GO:0008615">
    <property type="term" value="P:pyridoxine biosynthetic process"/>
    <property type="evidence" value="ECO:0007669"/>
    <property type="project" value="UniProtKB-UniRule"/>
</dbReference>
<comment type="catalytic activity">
    <reaction evidence="8">
        <text>4-(phosphooxy)-L-threonine + NAD(+) = 3-amino-2-oxopropyl phosphate + CO2 + NADH</text>
        <dbReference type="Rhea" id="RHEA:32275"/>
        <dbReference type="ChEBI" id="CHEBI:16526"/>
        <dbReference type="ChEBI" id="CHEBI:57279"/>
        <dbReference type="ChEBI" id="CHEBI:57540"/>
        <dbReference type="ChEBI" id="CHEBI:57945"/>
        <dbReference type="ChEBI" id="CHEBI:58452"/>
        <dbReference type="EC" id="1.1.1.262"/>
    </reaction>
</comment>
<evidence type="ECO:0000256" key="5">
    <source>
        <dbReference type="ARBA" id="ARBA00023002"/>
    </source>
</evidence>
<dbReference type="Gene3D" id="3.40.718.10">
    <property type="entry name" value="Isopropylmalate Dehydrogenase"/>
    <property type="match status" value="1"/>
</dbReference>
<dbReference type="EC" id="1.1.1.262" evidence="8"/>
<comment type="pathway">
    <text evidence="8">Cofactor biosynthesis; pyridoxine 5'-phosphate biosynthesis; pyridoxine 5'-phosphate from D-erythrose 4-phosphate: step 4/5.</text>
</comment>
<dbReference type="PANTHER" id="PTHR30004">
    <property type="entry name" value="4-HYDROXYTHREONINE-4-PHOSPHATE DEHYDROGENASE"/>
    <property type="match status" value="1"/>
</dbReference>
<comment type="caution">
    <text evidence="9">The sequence shown here is derived from an EMBL/GenBank/DDBJ whole genome shotgun (WGS) entry which is preliminary data.</text>
</comment>
<dbReference type="PANTHER" id="PTHR30004:SF6">
    <property type="entry name" value="D-THREONATE 4-PHOSPHATE DEHYDROGENASE"/>
    <property type="match status" value="1"/>
</dbReference>
<evidence type="ECO:0000256" key="4">
    <source>
        <dbReference type="ARBA" id="ARBA00022857"/>
    </source>
</evidence>
<keyword evidence="5 8" id="KW-0560">Oxidoreductase</keyword>
<evidence type="ECO:0000256" key="2">
    <source>
        <dbReference type="ARBA" id="ARBA00022490"/>
    </source>
</evidence>
<feature type="binding site" evidence="8">
    <location>
        <position position="248"/>
    </location>
    <ligand>
        <name>a divalent metal cation</name>
        <dbReference type="ChEBI" id="CHEBI:60240"/>
        <note>ligand shared between dimeric partners</note>
    </ligand>
</feature>
<keyword evidence="7 8" id="KW-0664">Pyridoxine biosynthesis</keyword>
<comment type="cofactor">
    <cofactor evidence="8">
        <name>a divalent metal cation</name>
        <dbReference type="ChEBI" id="CHEBI:60240"/>
    </cofactor>
    <text evidence="8">Binds 1 divalent metal cation per subunit.</text>
</comment>
<dbReference type="GO" id="GO:0050570">
    <property type="term" value="F:4-hydroxythreonine-4-phosphate dehydrogenase activity"/>
    <property type="evidence" value="ECO:0007669"/>
    <property type="project" value="UniProtKB-UniRule"/>
</dbReference>